<evidence type="ECO:0000313" key="3">
    <source>
        <dbReference type="EMBL" id="QNB45621.1"/>
    </source>
</evidence>
<dbReference type="InterPro" id="IPR029063">
    <property type="entry name" value="SAM-dependent_MTases_sf"/>
</dbReference>
<gene>
    <name evidence="3" type="primary">larA</name>
    <name evidence="3" type="ORF">BR63_04385</name>
</gene>
<keyword evidence="4" id="KW-1185">Reference proteome</keyword>
<sequence>MHNPTIPYGKTHFTWPSDQYPYFLSVHPKDVPAPANGQAEVAKAIANAMGKNIEDLKGTKKVVIVTSDSTRPVPNREIFPPLLEALAGIGISYEKITVLIGTGLHRPAPPEEFPALLGEETAQKLTVISHDATDQSQLVYLGQTSRGTPIWINKHYQEADARILVGMIDPHQIVGISGGAKALAIGLGGEKLIQANHSMLTQPTCRLGVVDGNPARADIDEVGEIVGIDFIVNVILNNEKKIVKAVAGDFRKAHAEGIKLAQEICQVQVPEAADLVVASPGGYPKDINLYQAQKALAHAALVVKEGGVIILSAQCKEGVGEERFEETMALSHTPQEVLERFAQSEFQMGAHKAFLWARSLAKAKVILISEGITDEMAKLMMVERVTSLDEALSTARQYLPKKPKIILMPKASSTIPILDAEQI</sequence>
<dbReference type="Proteomes" id="UP000515847">
    <property type="component" value="Chromosome"/>
</dbReference>
<feature type="domain" description="LarA-like N-terminal" evidence="1">
    <location>
        <begin position="8"/>
        <end position="204"/>
    </location>
</feature>
<dbReference type="InterPro" id="IPR043166">
    <property type="entry name" value="LarA-like_C"/>
</dbReference>
<dbReference type="AlphaFoldDB" id="A0A7G6E0L7"/>
<dbReference type="KEGG" id="tfr:BR63_04385"/>
<evidence type="ECO:0000313" key="4">
    <source>
        <dbReference type="Proteomes" id="UP000515847"/>
    </source>
</evidence>
<dbReference type="Gene3D" id="3.90.226.30">
    <property type="match status" value="1"/>
</dbReference>
<accession>A0A7G6E0L7</accession>
<evidence type="ECO:0000259" key="2">
    <source>
        <dbReference type="Pfam" id="PF21113"/>
    </source>
</evidence>
<dbReference type="SUPFAM" id="SSF53335">
    <property type="entry name" value="S-adenosyl-L-methionine-dependent methyltransferases"/>
    <property type="match status" value="1"/>
</dbReference>
<dbReference type="Pfam" id="PF09861">
    <property type="entry name" value="Lar_N"/>
    <property type="match status" value="1"/>
</dbReference>
<dbReference type="NCBIfam" id="NF033504">
    <property type="entry name" value="Ni_dep_LarA"/>
    <property type="match status" value="1"/>
</dbReference>
<dbReference type="InterPro" id="IPR048520">
    <property type="entry name" value="LarA_C"/>
</dbReference>
<dbReference type="InterPro" id="IPR048068">
    <property type="entry name" value="LarA-like"/>
</dbReference>
<dbReference type="PANTHER" id="PTHR33171:SF17">
    <property type="entry name" value="LARA-LIKE N-TERMINAL DOMAIN-CONTAINING PROTEIN"/>
    <property type="match status" value="1"/>
</dbReference>
<dbReference type="Pfam" id="PF21113">
    <property type="entry name" value="LarA_C"/>
    <property type="match status" value="1"/>
</dbReference>
<dbReference type="EMBL" id="CP045798">
    <property type="protein sequence ID" value="QNB45621.1"/>
    <property type="molecule type" value="Genomic_DNA"/>
</dbReference>
<organism evidence="3 4">
    <name type="scientific">Thermanaerosceptrum fracticalcis</name>
    <dbReference type="NCBI Taxonomy" id="1712410"/>
    <lineage>
        <taxon>Bacteria</taxon>
        <taxon>Bacillati</taxon>
        <taxon>Bacillota</taxon>
        <taxon>Clostridia</taxon>
        <taxon>Eubacteriales</taxon>
        <taxon>Peptococcaceae</taxon>
        <taxon>Thermanaerosceptrum</taxon>
    </lineage>
</organism>
<name>A0A7G6E0L7_THEFR</name>
<dbReference type="OrthoDB" id="9770545at2"/>
<dbReference type="PANTHER" id="PTHR33171">
    <property type="entry name" value="LAR_N DOMAIN-CONTAINING PROTEIN"/>
    <property type="match status" value="1"/>
</dbReference>
<feature type="domain" description="Lactate racemase C-terminal" evidence="2">
    <location>
        <begin position="272"/>
        <end position="413"/>
    </location>
</feature>
<dbReference type="RefSeq" id="WP_051965385.1">
    <property type="nucleotide sequence ID" value="NZ_CP045798.1"/>
</dbReference>
<proteinExistence type="predicted"/>
<dbReference type="InterPro" id="IPR047926">
    <property type="entry name" value="Ni_dep_LarA"/>
</dbReference>
<dbReference type="InterPro" id="IPR018657">
    <property type="entry name" value="LarA-like_N"/>
</dbReference>
<evidence type="ECO:0000259" key="1">
    <source>
        <dbReference type="Pfam" id="PF09861"/>
    </source>
</evidence>
<dbReference type="Gene3D" id="3.40.50.11440">
    <property type="match status" value="1"/>
</dbReference>
<reference evidence="3 4" key="1">
    <citation type="journal article" date="2019" name="Front. Microbiol.">
        <title>Thermoanaerosceptrum fracticalcis gen. nov. sp. nov., a Novel Fumarate-Fermenting Microorganism From a Deep Fractured Carbonate Aquifer of the US Great Basin.</title>
        <authorList>
            <person name="Hamilton-Brehm S.D."/>
            <person name="Stewart L.E."/>
            <person name="Zavarin M."/>
            <person name="Caldwell M."/>
            <person name="Lawson P.A."/>
            <person name="Onstott T.C."/>
            <person name="Grzymski J."/>
            <person name="Neveux I."/>
            <person name="Lollar B.S."/>
            <person name="Russell C.E."/>
            <person name="Moser D.P."/>
        </authorList>
    </citation>
    <scope>NUCLEOTIDE SEQUENCE [LARGE SCALE GENOMIC DNA]</scope>
    <source>
        <strain evidence="3 4">DRI-13</strain>
    </source>
</reference>
<dbReference type="GO" id="GO:0050043">
    <property type="term" value="F:lactate racemase activity"/>
    <property type="evidence" value="ECO:0007669"/>
    <property type="project" value="InterPro"/>
</dbReference>
<protein>
    <submittedName>
        <fullName evidence="3">Nickel-dependent lactate racemase</fullName>
    </submittedName>
</protein>